<evidence type="ECO:0000313" key="2">
    <source>
        <dbReference type="Proteomes" id="UP000198771"/>
    </source>
</evidence>
<dbReference type="OrthoDB" id="5472244at2"/>
<reference evidence="1 2" key="1">
    <citation type="submission" date="2016-10" db="EMBL/GenBank/DDBJ databases">
        <authorList>
            <person name="de Groot N.N."/>
        </authorList>
    </citation>
    <scope>NUCLEOTIDE SEQUENCE [LARGE SCALE GENOMIC DNA]</scope>
    <source>
        <strain evidence="1 2">ASO4-2</strain>
    </source>
</reference>
<accession>A0A1G6ECA1</accession>
<dbReference type="AlphaFoldDB" id="A0A1G6ECA1"/>
<proteinExistence type="predicted"/>
<evidence type="ECO:0000313" key="1">
    <source>
        <dbReference type="EMBL" id="SDB55002.1"/>
    </source>
</evidence>
<gene>
    <name evidence="1" type="ORF">SAMN05660653_02732</name>
</gene>
<name>A0A1G6ECA1_9BACT</name>
<keyword evidence="2" id="KW-1185">Reference proteome</keyword>
<dbReference type="EMBL" id="FMXO01000017">
    <property type="protein sequence ID" value="SDB55002.1"/>
    <property type="molecule type" value="Genomic_DNA"/>
</dbReference>
<dbReference type="Proteomes" id="UP000198771">
    <property type="component" value="Unassembled WGS sequence"/>
</dbReference>
<sequence>MNIHQHTPFQRAIEAVETLPLEDREAVLETLRLRAVEDRRDQIAANARETLQAVREKRACFGSVEDLKKDLLTNDL</sequence>
<dbReference type="RefSeq" id="WP_092122971.1">
    <property type="nucleotide sequence ID" value="NZ_FMXO01000017.1"/>
</dbReference>
<organism evidence="1 2">
    <name type="scientific">Desulfonatronum thiosulfatophilum</name>
    <dbReference type="NCBI Taxonomy" id="617002"/>
    <lineage>
        <taxon>Bacteria</taxon>
        <taxon>Pseudomonadati</taxon>
        <taxon>Thermodesulfobacteriota</taxon>
        <taxon>Desulfovibrionia</taxon>
        <taxon>Desulfovibrionales</taxon>
        <taxon>Desulfonatronaceae</taxon>
        <taxon>Desulfonatronum</taxon>
    </lineage>
</organism>
<protein>
    <submittedName>
        <fullName evidence="1">Uncharacterized protein</fullName>
    </submittedName>
</protein>